<name>A0A3B0YVS8_9ZZZZ</name>
<accession>A0A3B0YVS8</accession>
<dbReference type="EMBL" id="UOFP01000082">
    <property type="protein sequence ID" value="VAW85125.1"/>
    <property type="molecule type" value="Genomic_DNA"/>
</dbReference>
<dbReference type="AlphaFoldDB" id="A0A3B0YVS8"/>
<organism evidence="1">
    <name type="scientific">hydrothermal vent metagenome</name>
    <dbReference type="NCBI Taxonomy" id="652676"/>
    <lineage>
        <taxon>unclassified sequences</taxon>
        <taxon>metagenomes</taxon>
        <taxon>ecological metagenomes</taxon>
    </lineage>
</organism>
<dbReference type="PIRSF" id="PIRSF029288">
    <property type="entry name" value="SciE_ImpE"/>
    <property type="match status" value="1"/>
</dbReference>
<dbReference type="Pfam" id="PF07024">
    <property type="entry name" value="ImpE"/>
    <property type="match status" value="1"/>
</dbReference>
<sequence>MDNALQSLQNGDLDGTLTQIKERVRSDPASAKERIFLFQLLAVMGDWNRALVQLNVVGDLDDSALAMVQTYREALNCELLRCDVFEGKQSPLIFGEPEQWIAELVEAFKLVAEGHHDRSQQLRQKAFDAAPATTGEINGEAFSWIADADSRFGPVLEVIVNGRYYWVPFKRISRIQMEAPCDLRDTVWMPAYFTWANGGESAALIPTRYFGSENSVDSQVILSKKTDWLDGGNDLYFGQGQRLLITDVGEFSLMDIRDITLSCNG</sequence>
<gene>
    <name evidence="1" type="ORF">MNBD_GAMMA18-106</name>
</gene>
<evidence type="ECO:0000313" key="1">
    <source>
        <dbReference type="EMBL" id="VAW85125.1"/>
    </source>
</evidence>
<protein>
    <submittedName>
        <fullName evidence="1">Protein of avirulence locus ImpE</fullName>
    </submittedName>
</protein>
<reference evidence="1" key="1">
    <citation type="submission" date="2018-06" db="EMBL/GenBank/DDBJ databases">
        <authorList>
            <person name="Zhirakovskaya E."/>
        </authorList>
    </citation>
    <scope>NUCLEOTIDE SEQUENCE</scope>
</reference>
<proteinExistence type="predicted"/>
<dbReference type="SUPFAM" id="SSF144059">
    <property type="entry name" value="ImpE-like"/>
    <property type="match status" value="1"/>
</dbReference>
<dbReference type="Gene3D" id="1.25.40.10">
    <property type="entry name" value="Tetratricopeptide repeat domain"/>
    <property type="match status" value="1"/>
</dbReference>
<dbReference type="InterPro" id="IPR011990">
    <property type="entry name" value="TPR-like_helical_dom_sf"/>
</dbReference>
<dbReference type="InterPro" id="IPR009211">
    <property type="entry name" value="TagJ"/>
</dbReference>